<evidence type="ECO:0000313" key="2">
    <source>
        <dbReference type="Proteomes" id="UP000007460"/>
    </source>
</evidence>
<organism evidence="1 2">
    <name type="scientific">Puniceispirillum marinum (strain IMCC1322)</name>
    <dbReference type="NCBI Taxonomy" id="488538"/>
    <lineage>
        <taxon>Bacteria</taxon>
        <taxon>Pseudomonadati</taxon>
        <taxon>Pseudomonadota</taxon>
        <taxon>Alphaproteobacteria</taxon>
        <taxon>Candidatus Puniceispirillales</taxon>
        <taxon>Candidatus Puniceispirillaceae</taxon>
        <taxon>Candidatus Puniceispirillum</taxon>
    </lineage>
</organism>
<dbReference type="KEGG" id="apb:SAR116_2250"/>
<dbReference type="STRING" id="488538.SAR116_2250"/>
<dbReference type="EMBL" id="CP001751">
    <property type="protein sequence ID" value="ADE40493.1"/>
    <property type="molecule type" value="Genomic_DNA"/>
</dbReference>
<gene>
    <name evidence="1" type="ordered locus">SAR116_2250</name>
</gene>
<keyword evidence="2" id="KW-1185">Reference proteome</keyword>
<name>D5BP59_PUNMI</name>
<dbReference type="HOGENOM" id="CLU_137875_0_0_5"/>
<protein>
    <submittedName>
        <fullName evidence="1">Uncharacterized protein</fullName>
    </submittedName>
</protein>
<sequence length="145" mass="16652">MTHDDCEWRQAFLDSLRVTGNVSAAARLVGRSRASLYRMRRVDPDFASAWQDALEEAVDWLELEALRRAVEGTEENRFSKGEVVGTITRYSDSLLMFLLKARRPWLYDRRVLRGGQTDTDEDSFDALRSALEEKLDRLADPPAKD</sequence>
<dbReference type="OrthoDB" id="8480631at2"/>
<dbReference type="AlphaFoldDB" id="D5BP59"/>
<evidence type="ECO:0000313" key="1">
    <source>
        <dbReference type="EMBL" id="ADE40493.1"/>
    </source>
</evidence>
<accession>D5BP59</accession>
<dbReference type="RefSeq" id="WP_013047120.1">
    <property type="nucleotide sequence ID" value="NC_014010.1"/>
</dbReference>
<proteinExistence type="predicted"/>
<dbReference type="Proteomes" id="UP000007460">
    <property type="component" value="Chromosome"/>
</dbReference>
<reference evidence="1 2" key="1">
    <citation type="journal article" date="2010" name="J. Bacteriol.">
        <title>Complete genome sequence of "Candidatus Puniceispirillum marinum" IMCC1322, a representative of the SAR116 clade in the Alphaproteobacteria.</title>
        <authorList>
            <person name="Oh H.M."/>
            <person name="Kwon K.K."/>
            <person name="Kang I."/>
            <person name="Kang S.G."/>
            <person name="Lee J.H."/>
            <person name="Kim S.J."/>
            <person name="Cho J.C."/>
        </authorList>
    </citation>
    <scope>NUCLEOTIDE SEQUENCE [LARGE SCALE GENOMIC DNA]</scope>
    <source>
        <strain evidence="1 2">IMCC1322</strain>
    </source>
</reference>
<dbReference type="eggNOG" id="ENOG5032YEX">
    <property type="taxonomic scope" value="Bacteria"/>
</dbReference>